<dbReference type="EMBL" id="WOXT01000001">
    <property type="protein sequence ID" value="MUV13230.1"/>
    <property type="molecule type" value="Genomic_DNA"/>
</dbReference>
<dbReference type="Proteomes" id="UP000479692">
    <property type="component" value="Unassembled WGS sequence"/>
</dbReference>
<feature type="chain" id="PRO_5028968750" evidence="1">
    <location>
        <begin position="28"/>
        <end position="306"/>
    </location>
</feature>
<dbReference type="AlphaFoldDB" id="A0A7C9HKZ8"/>
<reference evidence="2 3" key="1">
    <citation type="submission" date="2019-12" db="EMBL/GenBank/DDBJ databases">
        <authorList>
            <person name="Xu J."/>
        </authorList>
    </citation>
    <scope>NUCLEOTIDE SEQUENCE [LARGE SCALE GENOMIC DNA]</scope>
    <source>
        <strain evidence="2 3">HX-5-24</strain>
    </source>
</reference>
<evidence type="ECO:0000313" key="2">
    <source>
        <dbReference type="EMBL" id="MUV13230.1"/>
    </source>
</evidence>
<keyword evidence="1" id="KW-0732">Signal</keyword>
<dbReference type="PROSITE" id="PS51257">
    <property type="entry name" value="PROKAR_LIPOPROTEIN"/>
    <property type="match status" value="1"/>
</dbReference>
<protein>
    <submittedName>
        <fullName evidence="2">Uncharacterized protein</fullName>
    </submittedName>
</protein>
<gene>
    <name evidence="2" type="ORF">GN331_03320</name>
</gene>
<name>A0A7C9HKZ8_9GAMM</name>
<organism evidence="2 3">
    <name type="scientific">Noviluteimonas gilva</name>
    <dbReference type="NCBI Taxonomy" id="2682097"/>
    <lineage>
        <taxon>Bacteria</taxon>
        <taxon>Pseudomonadati</taxon>
        <taxon>Pseudomonadota</taxon>
        <taxon>Gammaproteobacteria</taxon>
        <taxon>Lysobacterales</taxon>
        <taxon>Lysobacteraceae</taxon>
        <taxon>Noviluteimonas</taxon>
    </lineage>
</organism>
<keyword evidence="3" id="KW-1185">Reference proteome</keyword>
<feature type="signal peptide" evidence="1">
    <location>
        <begin position="1"/>
        <end position="27"/>
    </location>
</feature>
<evidence type="ECO:0000313" key="3">
    <source>
        <dbReference type="Proteomes" id="UP000479692"/>
    </source>
</evidence>
<sequence>MQISSKLVPRLAASVVAAALLAACAKAPPPQPGAERPAQAVRALVDRLRANDLAGFATVAVPPPLHARLETAWRTGRSRWPLDELPLDDRLPAMLAALSQPNARTDLQRTFDGQFANSADELRSTATSLGVFGVQYFRNEGDYSAAERDHYTQTITALSRWAGQAPLSDTKRARRAIAILSTAAAETGIAAPEDFANHGMDESLERLGPFLAATKQVFGSYGLNLDATFDGLEATLVQQTGDTARVRVRYLLAGEQVDTVLDVQRIGGRWYLADYLRNAEASLEGPAVRAPGLPAAASTPSTAPSP</sequence>
<comment type="caution">
    <text evidence="2">The sequence shown here is derived from an EMBL/GenBank/DDBJ whole genome shotgun (WGS) entry which is preliminary data.</text>
</comment>
<proteinExistence type="predicted"/>
<accession>A0A7C9HKZ8</accession>
<dbReference type="RefSeq" id="WP_156640290.1">
    <property type="nucleotide sequence ID" value="NZ_WOXT01000001.1"/>
</dbReference>
<evidence type="ECO:0000256" key="1">
    <source>
        <dbReference type="SAM" id="SignalP"/>
    </source>
</evidence>